<dbReference type="CDD" id="cd01983">
    <property type="entry name" value="SIMIBI"/>
    <property type="match status" value="1"/>
</dbReference>
<evidence type="ECO:0000313" key="1">
    <source>
        <dbReference type="EMBL" id="SFQ78567.1"/>
    </source>
</evidence>
<comment type="caution">
    <text evidence="1">The sequence shown here is derived from an EMBL/GenBank/DDBJ whole genome shotgun (WGS) entry which is preliminary data.</text>
</comment>
<evidence type="ECO:0008006" key="3">
    <source>
        <dbReference type="Google" id="ProtNLM"/>
    </source>
</evidence>
<dbReference type="PANTHER" id="PTHR37816">
    <property type="entry name" value="YALI0E33011P"/>
    <property type="match status" value="1"/>
</dbReference>
<dbReference type="Gene3D" id="3.40.50.300">
    <property type="entry name" value="P-loop containing nucleotide triphosphate hydrolases"/>
    <property type="match status" value="1"/>
</dbReference>
<gene>
    <name evidence="1" type="ORF">SAMN02745910_03449</name>
</gene>
<dbReference type="PANTHER" id="PTHR37816:SF3">
    <property type="entry name" value="MODULATES DNA TOPOLOGY"/>
    <property type="match status" value="1"/>
</dbReference>
<dbReference type="EMBL" id="FOXX01000009">
    <property type="protein sequence ID" value="SFQ78567.1"/>
    <property type="molecule type" value="Genomic_DNA"/>
</dbReference>
<sequence>MNLIMVVGISPGVGKSTFARRLGEALHIEVHHLDALFWTPNWVEASLEEFSKSQQDMIPRDQWIIEGNYKNTFQIRLQRADTIIYLLD</sequence>
<dbReference type="InterPro" id="IPR027417">
    <property type="entry name" value="P-loop_NTPase"/>
</dbReference>
<proteinExistence type="predicted"/>
<dbReference type="SUPFAM" id="SSF52540">
    <property type="entry name" value="P-loop containing nucleoside triphosphate hydrolases"/>
    <property type="match status" value="1"/>
</dbReference>
<dbReference type="Proteomes" id="UP000182762">
    <property type="component" value="Unassembled WGS sequence"/>
</dbReference>
<evidence type="ECO:0000313" key="2">
    <source>
        <dbReference type="Proteomes" id="UP000182762"/>
    </source>
</evidence>
<accession>A0A1I6BCS7</accession>
<organism evidence="1 2">
    <name type="scientific">Priestia endophytica DSM 13796</name>
    <dbReference type="NCBI Taxonomy" id="1121089"/>
    <lineage>
        <taxon>Bacteria</taxon>
        <taxon>Bacillati</taxon>
        <taxon>Bacillota</taxon>
        <taxon>Bacilli</taxon>
        <taxon>Bacillales</taxon>
        <taxon>Bacillaceae</taxon>
        <taxon>Priestia</taxon>
    </lineage>
</organism>
<reference evidence="1 2" key="1">
    <citation type="submission" date="2016-10" db="EMBL/GenBank/DDBJ databases">
        <authorList>
            <person name="Varghese N."/>
            <person name="Submissions S."/>
        </authorList>
    </citation>
    <scope>NUCLEOTIDE SEQUENCE [LARGE SCALE GENOMIC DNA]</scope>
    <source>
        <strain evidence="1 2">DSM 13796</strain>
    </source>
</reference>
<keyword evidence="2" id="KW-1185">Reference proteome</keyword>
<dbReference type="RefSeq" id="WP_201030253.1">
    <property type="nucleotide sequence ID" value="NZ_FOXX01000009.1"/>
</dbReference>
<dbReference type="GeneID" id="93712051"/>
<protein>
    <recommendedName>
        <fullName evidence="3">Topology modulation protein</fullName>
    </recommendedName>
</protein>
<name>A0A1I6BCS7_9BACI</name>
<dbReference type="InterPro" id="IPR052922">
    <property type="entry name" value="Cytidylate_Kinase-2"/>
</dbReference>